<proteinExistence type="predicted"/>
<dbReference type="AlphaFoldDB" id="A0AAW0NWL8"/>
<dbReference type="PROSITE" id="PS50041">
    <property type="entry name" value="C_TYPE_LECTIN_2"/>
    <property type="match status" value="1"/>
</dbReference>
<feature type="region of interest" description="Disordered" evidence="1">
    <location>
        <begin position="257"/>
        <end position="305"/>
    </location>
</feature>
<dbReference type="PANTHER" id="PTHR22803">
    <property type="entry name" value="MANNOSE, PHOSPHOLIPASE, LECTIN RECEPTOR RELATED"/>
    <property type="match status" value="1"/>
</dbReference>
<feature type="domain" description="C-type lectin" evidence="3">
    <location>
        <begin position="88"/>
        <end position="189"/>
    </location>
</feature>
<keyword evidence="2" id="KW-0472">Membrane</keyword>
<dbReference type="InterPro" id="IPR001304">
    <property type="entry name" value="C-type_lectin-like"/>
</dbReference>
<dbReference type="InterPro" id="IPR016186">
    <property type="entry name" value="C-type_lectin-like/link_sf"/>
</dbReference>
<dbReference type="SUPFAM" id="SSF56436">
    <property type="entry name" value="C-type lectin-like"/>
    <property type="match status" value="2"/>
</dbReference>
<feature type="compositionally biased region" description="Acidic residues" evidence="1">
    <location>
        <begin position="282"/>
        <end position="305"/>
    </location>
</feature>
<accession>A0AAW0NWL8</accession>
<protein>
    <recommendedName>
        <fullName evidence="3">C-type lectin domain-containing protein</fullName>
    </recommendedName>
</protein>
<reference evidence="5" key="1">
    <citation type="submission" date="2024-04" db="EMBL/GenBank/DDBJ databases">
        <title>Salinicola lusitanus LLJ914,a marine bacterium isolated from the Okinawa Trough.</title>
        <authorList>
            <person name="Li J."/>
        </authorList>
    </citation>
    <scope>NUCLEOTIDE SEQUENCE [LARGE SCALE GENOMIC DNA]</scope>
</reference>
<organism evidence="4 5">
    <name type="scientific">Mugilogobius chulae</name>
    <name type="common">yellowstripe goby</name>
    <dbReference type="NCBI Taxonomy" id="88201"/>
    <lineage>
        <taxon>Eukaryota</taxon>
        <taxon>Metazoa</taxon>
        <taxon>Chordata</taxon>
        <taxon>Craniata</taxon>
        <taxon>Vertebrata</taxon>
        <taxon>Euteleostomi</taxon>
        <taxon>Actinopterygii</taxon>
        <taxon>Neopterygii</taxon>
        <taxon>Teleostei</taxon>
        <taxon>Neoteleostei</taxon>
        <taxon>Acanthomorphata</taxon>
        <taxon>Gobiaria</taxon>
        <taxon>Gobiiformes</taxon>
        <taxon>Gobioidei</taxon>
        <taxon>Gobiidae</taxon>
        <taxon>Gobionellinae</taxon>
        <taxon>Mugilogobius</taxon>
    </lineage>
</organism>
<dbReference type="Pfam" id="PF00059">
    <property type="entry name" value="Lectin_C"/>
    <property type="match status" value="1"/>
</dbReference>
<gene>
    <name evidence="4" type="ORF">WMY93_016817</name>
</gene>
<dbReference type="InterPro" id="IPR050111">
    <property type="entry name" value="C-type_lectin/snaclec_domain"/>
</dbReference>
<evidence type="ECO:0000256" key="1">
    <source>
        <dbReference type="SAM" id="MobiDB-lite"/>
    </source>
</evidence>
<evidence type="ECO:0000313" key="5">
    <source>
        <dbReference type="Proteomes" id="UP001460270"/>
    </source>
</evidence>
<dbReference type="InterPro" id="IPR016187">
    <property type="entry name" value="CTDL_fold"/>
</dbReference>
<dbReference type="EMBL" id="JBBPFD010000012">
    <property type="protein sequence ID" value="KAK7904210.1"/>
    <property type="molecule type" value="Genomic_DNA"/>
</dbReference>
<evidence type="ECO:0000256" key="2">
    <source>
        <dbReference type="SAM" id="Phobius"/>
    </source>
</evidence>
<sequence length="364" mass="40767">MSSWVRIPLLDRRLELKLFIMKLLVVFVLVCAAAAFGKANNQFEDDPEAQTDPENLADADVDQVNDKAEGDSVAKEDGIYDWIRWRSFGGRRYLFVPDSVHWAAAKHFCRRAFGATLVTVQNTQVDQFLKGLADGRASWIGLSRPYPAGSWSWVNGESVSYTGWCKGEPNNYHGRFQNCALTNWTGRKCWDDQNSLGKAAPEIEPRRSAPRPSQFVKRLSKRVGTGWSGKKTLKLFIMKLLVVFVLVCAAAALGKADPEAQPDPESLTGADVEQVNDKGPESADEFELSEDDAEPEEDEAELSEAEVDAAAKVENGLKPYRWYSIGGHKYVYVPRSYHWVQAEGYCRRWGAHLATVQNSHVNTF</sequence>
<feature type="transmembrane region" description="Helical" evidence="2">
    <location>
        <begin position="20"/>
        <end position="37"/>
    </location>
</feature>
<dbReference type="Gene3D" id="3.10.100.10">
    <property type="entry name" value="Mannose-Binding Protein A, subunit A"/>
    <property type="match status" value="2"/>
</dbReference>
<evidence type="ECO:0000313" key="4">
    <source>
        <dbReference type="EMBL" id="KAK7904210.1"/>
    </source>
</evidence>
<feature type="transmembrane region" description="Helical" evidence="2">
    <location>
        <begin position="236"/>
        <end position="254"/>
    </location>
</feature>
<dbReference type="SMART" id="SM00034">
    <property type="entry name" value="CLECT"/>
    <property type="match status" value="1"/>
</dbReference>
<keyword evidence="2" id="KW-1133">Transmembrane helix</keyword>
<keyword evidence="2" id="KW-0812">Transmembrane</keyword>
<name>A0AAW0NWL8_9GOBI</name>
<dbReference type="Proteomes" id="UP001460270">
    <property type="component" value="Unassembled WGS sequence"/>
</dbReference>
<dbReference type="CDD" id="cd00037">
    <property type="entry name" value="CLECT"/>
    <property type="match status" value="1"/>
</dbReference>
<evidence type="ECO:0000259" key="3">
    <source>
        <dbReference type="PROSITE" id="PS50041"/>
    </source>
</evidence>
<keyword evidence="5" id="KW-1185">Reference proteome</keyword>
<comment type="caution">
    <text evidence="4">The sequence shown here is derived from an EMBL/GenBank/DDBJ whole genome shotgun (WGS) entry which is preliminary data.</text>
</comment>